<dbReference type="Proteomes" id="UP000557717">
    <property type="component" value="Unassembled WGS sequence"/>
</dbReference>
<evidence type="ECO:0000256" key="1">
    <source>
        <dbReference type="SAM" id="SignalP"/>
    </source>
</evidence>
<keyword evidence="1" id="KW-0732">Signal</keyword>
<evidence type="ECO:0000313" key="3">
    <source>
        <dbReference type="EMBL" id="MBB5351422.1"/>
    </source>
</evidence>
<feature type="chain" id="PRO_5032842348" evidence="1">
    <location>
        <begin position="20"/>
        <end position="267"/>
    </location>
</feature>
<sequence length="267" mass="28230">MKPVIFAMSSLASISWALAGVKSGHAEAELFAASEGYAAGQPVQAALKLTLDEGWHSYWVNPGDSGMPVSIEWELPDGWVAGPLLYPIPERFVTSGMVGFGYAKEIVMPVFLTPGEEAAGDVTVKAKVDWLTCDDAACIPGEATLELTLGEGLGEPSKQAEEIEEAFQKVPQPMSGASLDVVREGDQVTLAIVLPATLDGEGAELIPATPNALNPEEQIVLGPGEGAWKAVVPAHEYAAESWESLEVVLVGGKLKAPLLLHWGKEME</sequence>
<gene>
    <name evidence="3" type="ORF">HNR46_001658</name>
</gene>
<dbReference type="EMBL" id="JACHFD010000006">
    <property type="protein sequence ID" value="MBB5351422.1"/>
    <property type="molecule type" value="Genomic_DNA"/>
</dbReference>
<evidence type="ECO:0000259" key="2">
    <source>
        <dbReference type="Pfam" id="PF11412"/>
    </source>
</evidence>
<comment type="caution">
    <text evidence="3">The sequence shown here is derived from an EMBL/GenBank/DDBJ whole genome shotgun (WGS) entry which is preliminary data.</text>
</comment>
<feature type="signal peptide" evidence="1">
    <location>
        <begin position="1"/>
        <end position="19"/>
    </location>
</feature>
<organism evidence="3 4">
    <name type="scientific">Haloferula luteola</name>
    <dbReference type="NCBI Taxonomy" id="595692"/>
    <lineage>
        <taxon>Bacteria</taxon>
        <taxon>Pseudomonadati</taxon>
        <taxon>Verrucomicrobiota</taxon>
        <taxon>Verrucomicrobiia</taxon>
        <taxon>Verrucomicrobiales</taxon>
        <taxon>Verrucomicrobiaceae</taxon>
        <taxon>Haloferula</taxon>
    </lineage>
</organism>
<dbReference type="RefSeq" id="WP_184017561.1">
    <property type="nucleotide sequence ID" value="NZ_JACHFD010000006.1"/>
</dbReference>
<feature type="domain" description="Thiol:disulfide interchange protein DsbD N-terminal" evidence="2">
    <location>
        <begin position="38"/>
        <end position="148"/>
    </location>
</feature>
<dbReference type="GO" id="GO:0047134">
    <property type="term" value="F:protein-disulfide reductase [NAD(P)H] activity"/>
    <property type="evidence" value="ECO:0007669"/>
    <property type="project" value="UniProtKB-EC"/>
</dbReference>
<accession>A0A840V082</accession>
<keyword evidence="3" id="KW-0560">Oxidoreductase</keyword>
<evidence type="ECO:0000313" key="4">
    <source>
        <dbReference type="Proteomes" id="UP000557717"/>
    </source>
</evidence>
<proteinExistence type="predicted"/>
<dbReference type="InterPro" id="IPR028250">
    <property type="entry name" value="DsbDN"/>
</dbReference>
<dbReference type="Pfam" id="PF11412">
    <property type="entry name" value="DsbD_N"/>
    <property type="match status" value="1"/>
</dbReference>
<dbReference type="AlphaFoldDB" id="A0A840V082"/>
<protein>
    <submittedName>
        <fullName evidence="3">Thiol:disulfide interchange protein DsbD</fullName>
        <ecNumber evidence="3">1.8.1.8</ecNumber>
    </submittedName>
</protein>
<reference evidence="3 4" key="1">
    <citation type="submission" date="2020-08" db="EMBL/GenBank/DDBJ databases">
        <title>Genomic Encyclopedia of Type Strains, Phase IV (KMG-IV): sequencing the most valuable type-strain genomes for metagenomic binning, comparative biology and taxonomic classification.</title>
        <authorList>
            <person name="Goeker M."/>
        </authorList>
    </citation>
    <scope>NUCLEOTIDE SEQUENCE [LARGE SCALE GENOMIC DNA]</scope>
    <source>
        <strain evidence="3 4">YC6886</strain>
    </source>
</reference>
<keyword evidence="4" id="KW-1185">Reference proteome</keyword>
<name>A0A840V082_9BACT</name>
<dbReference type="EC" id="1.8.1.8" evidence="3"/>